<feature type="compositionally biased region" description="Polar residues" evidence="2">
    <location>
        <begin position="988"/>
        <end position="999"/>
    </location>
</feature>
<feature type="compositionally biased region" description="Basic and acidic residues" evidence="2">
    <location>
        <begin position="589"/>
        <end position="611"/>
    </location>
</feature>
<dbReference type="PANTHER" id="PTHR47766:SF1">
    <property type="entry name" value="PROTEIN EFR3"/>
    <property type="match status" value="1"/>
</dbReference>
<feature type="compositionally biased region" description="Low complexity" evidence="2">
    <location>
        <begin position="959"/>
        <end position="979"/>
    </location>
</feature>
<keyword evidence="4" id="KW-1185">Reference proteome</keyword>
<comment type="caution">
    <text evidence="3">The sequence shown here is derived from an EMBL/GenBank/DDBJ whole genome shotgun (WGS) entry which is preliminary data.</text>
</comment>
<feature type="region of interest" description="Disordered" evidence="2">
    <location>
        <begin position="790"/>
        <end position="829"/>
    </location>
</feature>
<evidence type="ECO:0000313" key="4">
    <source>
        <dbReference type="Proteomes" id="UP000266188"/>
    </source>
</evidence>
<feature type="region of interest" description="Disordered" evidence="2">
    <location>
        <begin position="589"/>
        <end position="619"/>
    </location>
</feature>
<dbReference type="InterPro" id="IPR049150">
    <property type="entry name" value="EFR3_HEAT-like_rpt"/>
</dbReference>
<organism evidence="3 4">
    <name type="scientific">Aspergillus sclerotialis</name>
    <dbReference type="NCBI Taxonomy" id="2070753"/>
    <lineage>
        <taxon>Eukaryota</taxon>
        <taxon>Fungi</taxon>
        <taxon>Dikarya</taxon>
        <taxon>Ascomycota</taxon>
        <taxon>Pezizomycotina</taxon>
        <taxon>Eurotiomycetes</taxon>
        <taxon>Eurotiomycetidae</taxon>
        <taxon>Eurotiales</taxon>
        <taxon>Aspergillaceae</taxon>
        <taxon>Aspergillus</taxon>
        <taxon>Aspergillus subgen. Polypaecilum</taxon>
    </lineage>
</organism>
<dbReference type="Proteomes" id="UP000266188">
    <property type="component" value="Unassembled WGS sequence"/>
</dbReference>
<feature type="compositionally biased region" description="Polar residues" evidence="2">
    <location>
        <begin position="1008"/>
        <end position="1021"/>
    </location>
</feature>
<name>A0A3A2ZP12_9EURO</name>
<feature type="compositionally biased region" description="Pro residues" evidence="2">
    <location>
        <begin position="1036"/>
        <end position="1045"/>
    </location>
</feature>
<protein>
    <recommendedName>
        <fullName evidence="5">Protein efr3</fullName>
    </recommendedName>
</protein>
<feature type="compositionally biased region" description="Low complexity" evidence="2">
    <location>
        <begin position="918"/>
        <end position="929"/>
    </location>
</feature>
<dbReference type="OrthoDB" id="19232at2759"/>
<feature type="compositionally biased region" description="Polar residues" evidence="2">
    <location>
        <begin position="1053"/>
        <end position="1064"/>
    </location>
</feature>
<evidence type="ECO:0000313" key="3">
    <source>
        <dbReference type="EMBL" id="RJE21124.1"/>
    </source>
</evidence>
<dbReference type="GO" id="GO:0005886">
    <property type="term" value="C:plasma membrane"/>
    <property type="evidence" value="ECO:0007669"/>
    <property type="project" value="TreeGrafter"/>
</dbReference>
<feature type="compositionally biased region" description="Low complexity" evidence="2">
    <location>
        <begin position="790"/>
        <end position="800"/>
    </location>
</feature>
<feature type="region of interest" description="Disordered" evidence="2">
    <location>
        <begin position="951"/>
        <end position="1074"/>
    </location>
</feature>
<evidence type="ECO:0000256" key="1">
    <source>
        <dbReference type="ARBA" id="ARBA00010216"/>
    </source>
</evidence>
<feature type="region of interest" description="Disordered" evidence="2">
    <location>
        <begin position="897"/>
        <end position="930"/>
    </location>
</feature>
<dbReference type="Pfam" id="PF21072">
    <property type="entry name" value="EFR3"/>
    <property type="match status" value="1"/>
</dbReference>
<reference evidence="4" key="1">
    <citation type="submission" date="2017-02" db="EMBL/GenBank/DDBJ databases">
        <authorList>
            <person name="Tafer H."/>
            <person name="Lopandic K."/>
        </authorList>
    </citation>
    <scope>NUCLEOTIDE SEQUENCE [LARGE SCALE GENOMIC DNA]</scope>
    <source>
        <strain evidence="4">CBS 366.77</strain>
    </source>
</reference>
<sequence length="1179" mass="128918">MESVRQSCRPKHQVLTLKCYPRYQKGVQEVKPNSSELSYLLYYVSTRRSKLTKVGAFLEKRAARDVWRRRLGNVQVTLQILSALIEKLPRDLLIYARYVLTVIATVLQSNDISMVEDSIATFEAFCHHQDMAALAAEQEIAKQYREVVRTYAAFADANPSAFSKVPRSPPVTFRWRNAGLRAMRAVVSSEGLTADGGESLRIVLPVILENLYTGEVDVLDHLQSRLQEPETNEPDPARRRRVSVATVQTVDTANGDAALASQSAADVDRKAEMDVRLLALRCLERVVVSGSNRGQIRIATSVVLRFILSKGPIRAKEDEKAGEKGTTESWATSLIELIAKWCPVQVRFVILVAAMELLSEIHPTEKVLEKPFTIVYLIDWLVKSQVNMIGLSVMDVLLGLMRYISLLVEPENKGTTGNGASEKPDQTVNHAPVLSGQRKELLSLLQICIGNLTTHIYYGDQVLDLVKAILSRFKSSATHEPIAEEPSGQSDTATARNPEVSNNGFSRAPAKVAALKSITNILIVANLRRPMAAAGVESRDRIGIDAWDGTQWLLRAPEREVRYAYADAFLSWLKFETNKCDLKFKDENEKRSGSMRKREMPENSELSDKRNASSTVGPREQATLVTQSNFLRLLHLTIYDIALENSSEESEILLLHLLLTNLIENLGVNSVRFGLPMILKLQDDAENVDAQRSLGAKVNIASLGYGYLWALSEKFDLEVLKVGSEIVHEIERRRRLGLWFEKIRLPPVSLDNIIAASDTTINGDRSGSPSQLRPFRSSIQELVDRIEDSYNSSMSASSPSHSPPRSPTRNFGVPAFGHGMSSSTTQSSLPSSVKEQMLSSWSREACLAAVEQESAKAMSLNGSRAGNMAVRNHVQVNGDSTPSISYSPIYAHQGDAAGTGAGASPAQFRRESVSEFVGTPTGSSSKGSPVRVNELRRVLSVNENKGRRLSPLRGRLDASNGSIVSSSSESIVSGNFSVSDMDEDGTSLRRQSTRGQSVFNDDGMDTPRASTAVLSGSGSQPERSRASPKADANEIPPVPPLPPNLSIPGCFPNDSQRSLSSGERPTSAPGGKKPFINGIAGALYSRDHNTLDKRKSRSINGLAAEASADDAGLQYLEANGNGEMSDDSDRRDIEKLLDGFLSPDSGGLSNGGALSAMGRDQRRYLGRRGITGGIGRPPY</sequence>
<dbReference type="STRING" id="2070753.A0A3A2ZP12"/>
<feature type="compositionally biased region" description="Polar residues" evidence="2">
    <location>
        <begin position="487"/>
        <end position="504"/>
    </location>
</feature>
<evidence type="ECO:0000256" key="2">
    <source>
        <dbReference type="SAM" id="MobiDB-lite"/>
    </source>
</evidence>
<evidence type="ECO:0008006" key="5">
    <source>
        <dbReference type="Google" id="ProtNLM"/>
    </source>
</evidence>
<dbReference type="PANTHER" id="PTHR47766">
    <property type="entry name" value="PROTEIN EFR3"/>
    <property type="match status" value="1"/>
</dbReference>
<dbReference type="GO" id="GO:0072659">
    <property type="term" value="P:protein localization to plasma membrane"/>
    <property type="evidence" value="ECO:0007669"/>
    <property type="project" value="InterPro"/>
</dbReference>
<proteinExistence type="inferred from homology"/>
<dbReference type="InterPro" id="IPR039786">
    <property type="entry name" value="EFR3"/>
</dbReference>
<accession>A0A3A2ZP12</accession>
<comment type="similarity">
    <text evidence="1">Belongs to the EFR3 family.</text>
</comment>
<gene>
    <name evidence="3" type="ORF">PHISCL_06529</name>
</gene>
<dbReference type="EMBL" id="MVGC01000250">
    <property type="protein sequence ID" value="RJE21124.1"/>
    <property type="molecule type" value="Genomic_DNA"/>
</dbReference>
<dbReference type="AlphaFoldDB" id="A0A3A2ZP12"/>
<feature type="region of interest" description="Disordered" evidence="2">
    <location>
        <begin position="480"/>
        <end position="504"/>
    </location>
</feature>